<proteinExistence type="predicted"/>
<name>A0A0F9H403_9ZZZZ</name>
<sequence>MVCFHKRYDFGDEKDGINGHGIDHTEFGGWDEMEQWIRHENPDCVILPICMYDHSGLQIKVGSFQGLLPQGHAEFDSGQVGFIFVSRLRIVKEYGDLDTKEAAERAEKVLRGEVEIYDQYLSGDVYGFILREPPCPNCDGPGKEDDSCWGFYGMDPTENGMADYLSQTQREELAVVA</sequence>
<organism evidence="1">
    <name type="scientific">marine sediment metagenome</name>
    <dbReference type="NCBI Taxonomy" id="412755"/>
    <lineage>
        <taxon>unclassified sequences</taxon>
        <taxon>metagenomes</taxon>
        <taxon>ecological metagenomes</taxon>
    </lineage>
</organism>
<reference evidence="1" key="1">
    <citation type="journal article" date="2015" name="Nature">
        <title>Complex archaea that bridge the gap between prokaryotes and eukaryotes.</title>
        <authorList>
            <person name="Spang A."/>
            <person name="Saw J.H."/>
            <person name="Jorgensen S.L."/>
            <person name="Zaremba-Niedzwiedzka K."/>
            <person name="Martijn J."/>
            <person name="Lind A.E."/>
            <person name="van Eijk R."/>
            <person name="Schleper C."/>
            <person name="Guy L."/>
            <person name="Ettema T.J."/>
        </authorList>
    </citation>
    <scope>NUCLEOTIDE SEQUENCE</scope>
</reference>
<dbReference type="AlphaFoldDB" id="A0A0F9H403"/>
<evidence type="ECO:0000313" key="1">
    <source>
        <dbReference type="EMBL" id="KKL70042.1"/>
    </source>
</evidence>
<comment type="caution">
    <text evidence="1">The sequence shown here is derived from an EMBL/GenBank/DDBJ whole genome shotgun (WGS) entry which is preliminary data.</text>
</comment>
<accession>A0A0F9H403</accession>
<gene>
    <name evidence="1" type="ORF">LCGC14_2108820</name>
</gene>
<protein>
    <submittedName>
        <fullName evidence="1">Uncharacterized protein</fullName>
    </submittedName>
</protein>
<dbReference type="EMBL" id="LAZR01026012">
    <property type="protein sequence ID" value="KKL70042.1"/>
    <property type="molecule type" value="Genomic_DNA"/>
</dbReference>